<accession>A0ACC2V4N5</accession>
<name>A0ACC2V4N5_9TREE</name>
<dbReference type="Proteomes" id="UP001227268">
    <property type="component" value="Unassembled WGS sequence"/>
</dbReference>
<reference evidence="1" key="1">
    <citation type="submission" date="2023-04" db="EMBL/GenBank/DDBJ databases">
        <title>Draft Genome sequencing of Naganishia species isolated from polar environments using Oxford Nanopore Technology.</title>
        <authorList>
            <person name="Leo P."/>
            <person name="Venkateswaran K."/>
        </authorList>
    </citation>
    <scope>NUCLEOTIDE SEQUENCE</scope>
    <source>
        <strain evidence="1">MNA-CCFEE 5423</strain>
    </source>
</reference>
<gene>
    <name evidence="1" type="ORF">QFC21_006125</name>
</gene>
<protein>
    <submittedName>
        <fullName evidence="1">Uncharacterized protein</fullName>
    </submittedName>
</protein>
<dbReference type="EMBL" id="JASBWT010000027">
    <property type="protein sequence ID" value="KAJ9094025.1"/>
    <property type="molecule type" value="Genomic_DNA"/>
</dbReference>
<comment type="caution">
    <text evidence="1">The sequence shown here is derived from an EMBL/GenBank/DDBJ whole genome shotgun (WGS) entry which is preliminary data.</text>
</comment>
<proteinExistence type="predicted"/>
<evidence type="ECO:0000313" key="1">
    <source>
        <dbReference type="EMBL" id="KAJ9094025.1"/>
    </source>
</evidence>
<organism evidence="1 2">
    <name type="scientific">Naganishia friedmannii</name>
    <dbReference type="NCBI Taxonomy" id="89922"/>
    <lineage>
        <taxon>Eukaryota</taxon>
        <taxon>Fungi</taxon>
        <taxon>Dikarya</taxon>
        <taxon>Basidiomycota</taxon>
        <taxon>Agaricomycotina</taxon>
        <taxon>Tremellomycetes</taxon>
        <taxon>Filobasidiales</taxon>
        <taxon>Filobasidiaceae</taxon>
        <taxon>Naganishia</taxon>
    </lineage>
</organism>
<keyword evidence="2" id="KW-1185">Reference proteome</keyword>
<evidence type="ECO:0000313" key="2">
    <source>
        <dbReference type="Proteomes" id="UP001227268"/>
    </source>
</evidence>
<sequence>MSDPQRTRADPSMNNRRDVQRIHRYSTIGCSGHSAQAAHRPIGASQDQHALPQRTAPAPTIPASPLALLCAPPSPSGNAPYRRVEDPYRRERFQTFAQLYGHLPSEEFEYDDSLQITVDHDRVIEFWERVEDGDVISDDVVKKVLSKQHDRFRGSACVVSNFRGSVSAVIDTSHRGLACSQGIHTVPAQTFRKLRHHNIATGHLREKRAAVAQRLICGEKSEGTVKTLEHLSFKTRSLPYISPPILTKSKQLSRNAV</sequence>